<keyword evidence="6" id="KW-1185">Reference proteome</keyword>
<dbReference type="Pfam" id="PF00069">
    <property type="entry name" value="Pkinase"/>
    <property type="match status" value="1"/>
</dbReference>
<dbReference type="GO" id="GO:0005524">
    <property type="term" value="F:ATP binding"/>
    <property type="evidence" value="ECO:0007669"/>
    <property type="project" value="InterPro"/>
</dbReference>
<dbReference type="CDD" id="cd00180">
    <property type="entry name" value="PKc"/>
    <property type="match status" value="1"/>
</dbReference>
<dbReference type="EMBL" id="PYSW02000010">
    <property type="protein sequence ID" value="KAG2388398.1"/>
    <property type="molecule type" value="Genomic_DNA"/>
</dbReference>
<keyword evidence="2" id="KW-0175">Coiled coil</keyword>
<keyword evidence="1" id="KW-0520">NAD</keyword>
<dbReference type="GeneID" id="68093024"/>
<feature type="coiled-coil region" evidence="2">
    <location>
        <begin position="581"/>
        <end position="608"/>
    </location>
</feature>
<keyword evidence="1" id="KW-0328">Glycosyltransferase</keyword>
<dbReference type="RefSeq" id="XP_044552390.1">
    <property type="nucleotide sequence ID" value="XM_044695390.1"/>
</dbReference>
<name>A0AA88GXX7_NAELO</name>
<dbReference type="InterPro" id="IPR008266">
    <property type="entry name" value="Tyr_kinase_AS"/>
</dbReference>
<dbReference type="Pfam" id="PF00644">
    <property type="entry name" value="PARP"/>
    <property type="match status" value="1"/>
</dbReference>
<dbReference type="InterPro" id="IPR051712">
    <property type="entry name" value="ARTD-AVP"/>
</dbReference>
<evidence type="ECO:0000259" key="4">
    <source>
        <dbReference type="PROSITE" id="PS51059"/>
    </source>
</evidence>
<dbReference type="Proteomes" id="UP000816034">
    <property type="component" value="Unassembled WGS sequence"/>
</dbReference>
<evidence type="ECO:0000256" key="2">
    <source>
        <dbReference type="SAM" id="Coils"/>
    </source>
</evidence>
<evidence type="ECO:0000313" key="6">
    <source>
        <dbReference type="Proteomes" id="UP000816034"/>
    </source>
</evidence>
<dbReference type="Gene3D" id="3.90.228.10">
    <property type="match status" value="1"/>
</dbReference>
<dbReference type="InterPro" id="IPR012317">
    <property type="entry name" value="Poly(ADP-ribose)pol_cat_dom"/>
</dbReference>
<feature type="domain" description="Protein kinase" evidence="3">
    <location>
        <begin position="348"/>
        <end position="573"/>
    </location>
</feature>
<dbReference type="GO" id="GO:0005634">
    <property type="term" value="C:nucleus"/>
    <property type="evidence" value="ECO:0007669"/>
    <property type="project" value="TreeGrafter"/>
</dbReference>
<dbReference type="InterPro" id="IPR000719">
    <property type="entry name" value="Prot_kinase_dom"/>
</dbReference>
<gene>
    <name evidence="5" type="ORF">C9374_000562</name>
</gene>
<dbReference type="PROSITE" id="PS00109">
    <property type="entry name" value="PROTEIN_KINASE_TYR"/>
    <property type="match status" value="1"/>
</dbReference>
<comment type="caution">
    <text evidence="5">The sequence shown here is derived from an EMBL/GenBank/DDBJ whole genome shotgun (WGS) entry which is preliminary data.</text>
</comment>
<dbReference type="PANTHER" id="PTHR45740">
    <property type="entry name" value="POLY [ADP-RIBOSE] POLYMERASE"/>
    <property type="match status" value="1"/>
</dbReference>
<dbReference type="Gene3D" id="1.10.510.10">
    <property type="entry name" value="Transferase(Phosphotransferase) domain 1"/>
    <property type="match status" value="1"/>
</dbReference>
<evidence type="ECO:0000313" key="5">
    <source>
        <dbReference type="EMBL" id="KAG2388398.1"/>
    </source>
</evidence>
<feature type="coiled-coil region" evidence="2">
    <location>
        <begin position="138"/>
        <end position="165"/>
    </location>
</feature>
<dbReference type="GO" id="GO:1990404">
    <property type="term" value="F:NAD+-protein mono-ADP-ribosyltransferase activity"/>
    <property type="evidence" value="ECO:0007669"/>
    <property type="project" value="TreeGrafter"/>
</dbReference>
<dbReference type="InterPro" id="IPR011009">
    <property type="entry name" value="Kinase-like_dom_sf"/>
</dbReference>
<reference evidence="5 6" key="1">
    <citation type="journal article" date="2018" name="BMC Genomics">
        <title>The genome of Naegleria lovaniensis, the basis for a comparative approach to unravel pathogenicity factors of the human pathogenic amoeba N. fowleri.</title>
        <authorList>
            <person name="Liechti N."/>
            <person name="Schurch N."/>
            <person name="Bruggmann R."/>
            <person name="Wittwer M."/>
        </authorList>
    </citation>
    <scope>NUCLEOTIDE SEQUENCE [LARGE SCALE GENOMIC DNA]</scope>
    <source>
        <strain evidence="5 6">ATCC 30569</strain>
    </source>
</reference>
<feature type="coiled-coil region" evidence="2">
    <location>
        <begin position="637"/>
        <end position="664"/>
    </location>
</feature>
<dbReference type="PROSITE" id="PS50011">
    <property type="entry name" value="PROTEIN_KINASE_DOM"/>
    <property type="match status" value="1"/>
</dbReference>
<dbReference type="AlphaFoldDB" id="A0AA88GXX7"/>
<dbReference type="SUPFAM" id="SSF56112">
    <property type="entry name" value="Protein kinase-like (PK-like)"/>
    <property type="match status" value="1"/>
</dbReference>
<dbReference type="SUPFAM" id="SSF56399">
    <property type="entry name" value="ADP-ribosylation"/>
    <property type="match status" value="1"/>
</dbReference>
<dbReference type="PANTHER" id="PTHR45740:SF2">
    <property type="entry name" value="POLY [ADP-RIBOSE] POLYMERASE"/>
    <property type="match status" value="1"/>
</dbReference>
<proteinExistence type="predicted"/>
<dbReference type="EC" id="2.4.2.-" evidence="1"/>
<dbReference type="GO" id="GO:0003950">
    <property type="term" value="F:NAD+ poly-ADP-ribosyltransferase activity"/>
    <property type="evidence" value="ECO:0007669"/>
    <property type="project" value="UniProtKB-UniRule"/>
</dbReference>
<keyword evidence="1" id="KW-0808">Transferase</keyword>
<evidence type="ECO:0000259" key="3">
    <source>
        <dbReference type="PROSITE" id="PS50011"/>
    </source>
</evidence>
<feature type="domain" description="PARP catalytic" evidence="4">
    <location>
        <begin position="670"/>
        <end position="917"/>
    </location>
</feature>
<evidence type="ECO:0000256" key="1">
    <source>
        <dbReference type="RuleBase" id="RU362114"/>
    </source>
</evidence>
<dbReference type="PROSITE" id="PS51059">
    <property type="entry name" value="PARP_CATALYTIC"/>
    <property type="match status" value="1"/>
</dbReference>
<sequence>MLQPSVSADQSDLDRAADKLLTFVKKASDTPNTSEYEVLEQEIRDPKFDHPLKDDFLDIAHQMRTVRDLEDVSQDIVRSLNNIRSYLNSALENHNTLNNVHQHPCMKLSIDWDNGENLSQNSTNGIVGDPITTLKKLIIVLDNNLKELVGNKEESQEREEDENVEFAAFKDRIIECLGNIVDGIDSETNLSDMDPVFDVLFETISKNFLFLKNVYFSRFQQMKKEAVWLKKIIELVHNYPCMQNRMAEITKQKRSIERSIKILSFSIDLANEDLEEEANSDSLKQEISEYQRKIHEKREELCSIIHESNEIRQKIWILHQHGFSDVKLSKDDHEVILSMFRIPELSPVMFQRLAMFSGSHKVFMGIEKQTKKQYVIKKYHVDEQTQLDNLKKEIKILQKVKHRNIVALEGYYMKKDHVLNLNTIHVVMPFYNGGDLKNYIQSQRGTGIPMDIIFWERIWRQLLTAIQHIHANNVIHCDITPENIFIEREEEVVRVILGDFDESCDSLSGRSLPKQVTASFKSDMYAFGQTIKDVMTSQELSELSSLQQLVNQCLSEDASQRPTASQALAHEFFVIAVLQKEEELQTKLKQIEMNERTLERKRQDIDSKARNVQLDMSYLQIQWTRFEEQQNQHAFELEFKRQLNLQKEKYLKQLEEKLQKEAQSQLTLRLPEYWNNRALGANFSQTQLVDVTNTMKQIIQELLDLTCETTTLGGDQQHTRLVVSQVFRVENALLFSLYNFRKQQILSYNDAPKSIVVKTMDNIPSATYESAYTWIQQCGLDRTCNEVYLWHGTTPETLNTIVEYGFDERVSNLSGPFGAGIYFAENSSKSDDSTTNEFPMLLSRVVLGRQIFEAESKGQSLKDHRRPPLIPNIQHGKERVFDSVHGKSNASSSAYNEYIVYDKNQCYPEFLIKYQRQ</sequence>
<organism evidence="5 6">
    <name type="scientific">Naegleria lovaniensis</name>
    <name type="common">Amoeba</name>
    <dbReference type="NCBI Taxonomy" id="51637"/>
    <lineage>
        <taxon>Eukaryota</taxon>
        <taxon>Discoba</taxon>
        <taxon>Heterolobosea</taxon>
        <taxon>Tetramitia</taxon>
        <taxon>Eutetramitia</taxon>
        <taxon>Vahlkampfiidae</taxon>
        <taxon>Naegleria</taxon>
    </lineage>
</organism>
<protein>
    <recommendedName>
        <fullName evidence="1">Poly [ADP-ribose] polymerase</fullName>
        <shortName evidence="1">PARP</shortName>
        <ecNumber evidence="1">2.4.2.-</ecNumber>
    </recommendedName>
</protein>
<dbReference type="GO" id="GO:0004672">
    <property type="term" value="F:protein kinase activity"/>
    <property type="evidence" value="ECO:0007669"/>
    <property type="project" value="InterPro"/>
</dbReference>
<accession>A0AA88GXX7</accession>